<comment type="caution">
    <text evidence="10">The sequence shown here is derived from an EMBL/GenBank/DDBJ whole genome shotgun (WGS) entry which is preliminary data.</text>
</comment>
<dbReference type="SUPFAM" id="SSF52540">
    <property type="entry name" value="P-loop containing nucleoside triphosphate hydrolases"/>
    <property type="match status" value="1"/>
</dbReference>
<evidence type="ECO:0000313" key="10">
    <source>
        <dbReference type="EMBL" id="CAF4219687.1"/>
    </source>
</evidence>
<dbReference type="AlphaFoldDB" id="A0A8S2SG75"/>
<dbReference type="InterPro" id="IPR039812">
    <property type="entry name" value="Vesicle-fus_ATPase"/>
</dbReference>
<evidence type="ECO:0000313" key="11">
    <source>
        <dbReference type="Proteomes" id="UP000682733"/>
    </source>
</evidence>
<keyword evidence="7" id="KW-0931">ER-Golgi transport</keyword>
<evidence type="ECO:0000256" key="7">
    <source>
        <dbReference type="RuleBase" id="RU367045"/>
    </source>
</evidence>
<keyword evidence="7" id="KW-0378">Hydrolase</keyword>
<keyword evidence="4 6" id="KW-0067">ATP-binding</keyword>
<reference evidence="10" key="1">
    <citation type="submission" date="2021-02" db="EMBL/GenBank/DDBJ databases">
        <authorList>
            <person name="Nowell W R."/>
        </authorList>
    </citation>
    <scope>NUCLEOTIDE SEQUENCE</scope>
</reference>
<dbReference type="InterPro" id="IPR027417">
    <property type="entry name" value="P-loop_NTPase"/>
</dbReference>
<gene>
    <name evidence="9" type="ORF">OVA965_LOCUS33597</name>
    <name evidence="10" type="ORF">TMI583_LOCUS34489</name>
</gene>
<dbReference type="PANTHER" id="PTHR23078">
    <property type="entry name" value="VESICULAR-FUSION PROTEIN NSF"/>
    <property type="match status" value="1"/>
</dbReference>
<dbReference type="GO" id="GO:0043001">
    <property type="term" value="P:Golgi to plasma membrane protein transport"/>
    <property type="evidence" value="ECO:0007669"/>
    <property type="project" value="TreeGrafter"/>
</dbReference>
<evidence type="ECO:0000259" key="8">
    <source>
        <dbReference type="Pfam" id="PF00004"/>
    </source>
</evidence>
<evidence type="ECO:0000256" key="3">
    <source>
        <dbReference type="ARBA" id="ARBA00022741"/>
    </source>
</evidence>
<evidence type="ECO:0000256" key="6">
    <source>
        <dbReference type="RuleBase" id="RU003651"/>
    </source>
</evidence>
<accession>A0A8S2SG75</accession>
<evidence type="ECO:0000256" key="2">
    <source>
        <dbReference type="ARBA" id="ARBA00022448"/>
    </source>
</evidence>
<feature type="domain" description="ATPase AAA-type core" evidence="8">
    <location>
        <begin position="87"/>
        <end position="223"/>
    </location>
</feature>
<keyword evidence="7" id="KW-0479">Metal-binding</keyword>
<evidence type="ECO:0000256" key="5">
    <source>
        <dbReference type="ARBA" id="ARBA00022927"/>
    </source>
</evidence>
<dbReference type="EMBL" id="CAJOBA010049063">
    <property type="protein sequence ID" value="CAF4219687.1"/>
    <property type="molecule type" value="Genomic_DNA"/>
</dbReference>
<dbReference type="GO" id="GO:0016887">
    <property type="term" value="F:ATP hydrolysis activity"/>
    <property type="evidence" value="ECO:0007669"/>
    <property type="project" value="InterPro"/>
</dbReference>
<keyword evidence="3 6" id="KW-0547">Nucleotide-binding</keyword>
<comment type="cofactor">
    <cofactor evidence="7">
        <name>Mg(2+)</name>
        <dbReference type="ChEBI" id="CHEBI:18420"/>
    </cofactor>
    <text evidence="7">Binds 1 Mg(2+) ion per subunit.</text>
</comment>
<comment type="subcellular location">
    <subcellularLocation>
        <location evidence="7">Cytoplasm</location>
    </subcellularLocation>
</comment>
<dbReference type="Proteomes" id="UP000682733">
    <property type="component" value="Unassembled WGS sequence"/>
</dbReference>
<dbReference type="Pfam" id="PF00004">
    <property type="entry name" value="AAA"/>
    <property type="match status" value="1"/>
</dbReference>
<dbReference type="GO" id="GO:0046872">
    <property type="term" value="F:metal ion binding"/>
    <property type="evidence" value="ECO:0007669"/>
    <property type="project" value="UniProtKB-UniRule"/>
</dbReference>
<keyword evidence="7" id="KW-0460">Magnesium</keyword>
<dbReference type="PROSITE" id="PS00674">
    <property type="entry name" value="AAA"/>
    <property type="match status" value="1"/>
</dbReference>
<dbReference type="Proteomes" id="UP000677228">
    <property type="component" value="Unassembled WGS sequence"/>
</dbReference>
<comment type="similarity">
    <text evidence="1 6">Belongs to the AAA ATPase family.</text>
</comment>
<evidence type="ECO:0000256" key="1">
    <source>
        <dbReference type="ARBA" id="ARBA00006914"/>
    </source>
</evidence>
<dbReference type="GO" id="GO:0005795">
    <property type="term" value="C:Golgi stack"/>
    <property type="evidence" value="ECO:0007669"/>
    <property type="project" value="TreeGrafter"/>
</dbReference>
<organism evidence="10 11">
    <name type="scientific">Didymodactylos carnosus</name>
    <dbReference type="NCBI Taxonomy" id="1234261"/>
    <lineage>
        <taxon>Eukaryota</taxon>
        <taxon>Metazoa</taxon>
        <taxon>Spiralia</taxon>
        <taxon>Gnathifera</taxon>
        <taxon>Rotifera</taxon>
        <taxon>Eurotatoria</taxon>
        <taxon>Bdelloidea</taxon>
        <taxon>Philodinida</taxon>
        <taxon>Philodinidae</taxon>
        <taxon>Didymodactylos</taxon>
    </lineage>
</organism>
<keyword evidence="2 7" id="KW-0813">Transport</keyword>
<comment type="catalytic activity">
    <reaction evidence="7">
        <text>ATP + H2O = ADP + phosphate + H(+)</text>
        <dbReference type="Rhea" id="RHEA:13065"/>
        <dbReference type="ChEBI" id="CHEBI:15377"/>
        <dbReference type="ChEBI" id="CHEBI:15378"/>
        <dbReference type="ChEBI" id="CHEBI:30616"/>
        <dbReference type="ChEBI" id="CHEBI:43474"/>
        <dbReference type="ChEBI" id="CHEBI:456216"/>
        <dbReference type="EC" id="3.6.4.6"/>
    </reaction>
</comment>
<dbReference type="InterPro" id="IPR003959">
    <property type="entry name" value="ATPase_AAA_core"/>
</dbReference>
<name>A0A8S2SG75_9BILA</name>
<proteinExistence type="inferred from homology"/>
<dbReference type="PANTHER" id="PTHR23078:SF3">
    <property type="entry name" value="VESICLE-FUSING ATPASE"/>
    <property type="match status" value="1"/>
</dbReference>
<dbReference type="Gene3D" id="1.10.8.60">
    <property type="match status" value="1"/>
</dbReference>
<comment type="function">
    <text evidence="7">Required for vesicle-mediated transport. Catalyzes the fusion of transport vesicles within the Golgi cisternae. Is also required for transport from the endoplasmic reticulum to the Golgi stack. Seems to function as a fusion protein required for the delivery of cargo proteins to all compartments of the Golgi stack independent of vesicle origin.</text>
</comment>
<keyword evidence="5 7" id="KW-0653">Protein transport</keyword>
<dbReference type="GO" id="GO:0035494">
    <property type="term" value="P:SNARE complex disassembly"/>
    <property type="evidence" value="ECO:0007669"/>
    <property type="project" value="InterPro"/>
</dbReference>
<dbReference type="EMBL" id="CAJNOK010027308">
    <property type="protein sequence ID" value="CAF1417904.1"/>
    <property type="molecule type" value="Genomic_DNA"/>
</dbReference>
<dbReference type="InterPro" id="IPR003960">
    <property type="entry name" value="ATPase_AAA_CS"/>
</dbReference>
<dbReference type="EC" id="3.6.4.6" evidence="7"/>
<evidence type="ECO:0000256" key="4">
    <source>
        <dbReference type="ARBA" id="ARBA00022840"/>
    </source>
</evidence>
<dbReference type="Gene3D" id="3.40.50.300">
    <property type="entry name" value="P-loop containing nucleotide triphosphate hydrolases"/>
    <property type="match status" value="1"/>
</dbReference>
<keyword evidence="7" id="KW-0963">Cytoplasm</keyword>
<dbReference type="GO" id="GO:0006891">
    <property type="term" value="P:intra-Golgi vesicle-mediated transport"/>
    <property type="evidence" value="ECO:0007669"/>
    <property type="project" value="TreeGrafter"/>
</dbReference>
<sequence length="328" mass="37387">MLKINNQDYVIKYHPSVKSDLRLHKYITQPHIKRNTFFSIVNKKYNLSGTVDGCEDVFEEIFGDVLLSRFYPSSFINQTGMKHCRGILLYGPSGTGETLIARTICQVLGTQPKIVHSPEVFSSLLGESEAKIRELFIDAELDEQNIGKDSGLHVIIFDRSMPYVNDDRQMPAQHVPLYKTVLTKLDGYSELNNILVIGTTNLRESVDPALKRPGRLEVSIKVQLANRDDRTKIFDIYAKLMLQHHLLEQSIDIETIICDTHGLTGTHIEQLVRIAINNALRTSVMARATLDVEETSVEQIRINNSDFTNTFRKARSMAYDFCKEEEHD</sequence>
<evidence type="ECO:0000313" key="9">
    <source>
        <dbReference type="EMBL" id="CAF1417904.1"/>
    </source>
</evidence>
<protein>
    <recommendedName>
        <fullName evidence="7">Vesicle-fusing ATPase</fullName>
        <ecNumber evidence="7">3.6.4.6</ecNumber>
    </recommendedName>
</protein>
<dbReference type="GO" id="GO:0005524">
    <property type="term" value="F:ATP binding"/>
    <property type="evidence" value="ECO:0007669"/>
    <property type="project" value="UniProtKB-UniRule"/>
</dbReference>